<proteinExistence type="predicted"/>
<sequence length="55" mass="6402">MSDYALVRTRSALALSSCAPIGLTRTYSVPDLYRPSFSSYYYYPYYSSRYWASFS</sequence>
<name>A0A914LYN9_MELIC</name>
<protein>
    <submittedName>
        <fullName evidence="2">Candidate secreted effector</fullName>
    </submittedName>
</protein>
<keyword evidence="1" id="KW-1185">Reference proteome</keyword>
<dbReference type="AlphaFoldDB" id="A0A914LYN9"/>
<organism evidence="1 2">
    <name type="scientific">Meloidogyne incognita</name>
    <name type="common">Southern root-knot nematode worm</name>
    <name type="synonym">Oxyuris incognita</name>
    <dbReference type="NCBI Taxonomy" id="6306"/>
    <lineage>
        <taxon>Eukaryota</taxon>
        <taxon>Metazoa</taxon>
        <taxon>Ecdysozoa</taxon>
        <taxon>Nematoda</taxon>
        <taxon>Chromadorea</taxon>
        <taxon>Rhabditida</taxon>
        <taxon>Tylenchina</taxon>
        <taxon>Tylenchomorpha</taxon>
        <taxon>Tylenchoidea</taxon>
        <taxon>Meloidogynidae</taxon>
        <taxon>Meloidogyninae</taxon>
        <taxon>Meloidogyne</taxon>
        <taxon>Meloidogyne incognita group</taxon>
    </lineage>
</organism>
<accession>A0A914LYN9</accession>
<evidence type="ECO:0000313" key="1">
    <source>
        <dbReference type="Proteomes" id="UP000887563"/>
    </source>
</evidence>
<dbReference type="Proteomes" id="UP000887563">
    <property type="component" value="Unplaced"/>
</dbReference>
<evidence type="ECO:0000313" key="2">
    <source>
        <dbReference type="WBParaSite" id="Minc3s00809g17623"/>
    </source>
</evidence>
<dbReference type="WBParaSite" id="Minc3s00809g17623">
    <property type="protein sequence ID" value="Minc3s00809g17623"/>
    <property type="gene ID" value="Minc3s00809g17623"/>
</dbReference>
<reference evidence="2" key="1">
    <citation type="submission" date="2022-11" db="UniProtKB">
        <authorList>
            <consortium name="WormBaseParasite"/>
        </authorList>
    </citation>
    <scope>IDENTIFICATION</scope>
</reference>